<dbReference type="AlphaFoldDB" id="A0A356LFL9"/>
<accession>A0A356LFL9</accession>
<evidence type="ECO:0000256" key="3">
    <source>
        <dbReference type="ARBA" id="ARBA00022729"/>
    </source>
</evidence>
<comment type="caution">
    <text evidence="7">The sequence shown here is derived from an EMBL/GenBank/DDBJ whole genome shotgun (WGS) entry which is preliminary data.</text>
</comment>
<organism evidence="7 8">
    <name type="scientific">Advenella kashmirensis</name>
    <dbReference type="NCBI Taxonomy" id="310575"/>
    <lineage>
        <taxon>Bacteria</taxon>
        <taxon>Pseudomonadati</taxon>
        <taxon>Pseudomonadota</taxon>
        <taxon>Betaproteobacteria</taxon>
        <taxon>Burkholderiales</taxon>
        <taxon>Alcaligenaceae</taxon>
    </lineage>
</organism>
<proteinExistence type="inferred from homology"/>
<comment type="subcellular location">
    <subcellularLocation>
        <location evidence="1">Cell outer membrane</location>
    </subcellularLocation>
</comment>
<name>A0A356LFL9_9BURK</name>
<evidence type="ECO:0000256" key="1">
    <source>
        <dbReference type="ARBA" id="ARBA00004442"/>
    </source>
</evidence>
<dbReference type="PANTHER" id="PTHR38776:SF1">
    <property type="entry name" value="MLTA-INTERACTING PROTEIN-RELATED"/>
    <property type="match status" value="1"/>
</dbReference>
<feature type="signal peptide" evidence="6">
    <location>
        <begin position="1"/>
        <end position="37"/>
    </location>
</feature>
<evidence type="ECO:0000256" key="5">
    <source>
        <dbReference type="ARBA" id="ARBA00023237"/>
    </source>
</evidence>
<keyword evidence="4" id="KW-0472">Membrane</keyword>
<dbReference type="GO" id="GO:0009279">
    <property type="term" value="C:cell outer membrane"/>
    <property type="evidence" value="ECO:0007669"/>
    <property type="project" value="UniProtKB-SubCell"/>
</dbReference>
<evidence type="ECO:0000313" key="8">
    <source>
        <dbReference type="Proteomes" id="UP000264036"/>
    </source>
</evidence>
<dbReference type="Proteomes" id="UP000264036">
    <property type="component" value="Unassembled WGS sequence"/>
</dbReference>
<gene>
    <name evidence="7" type="ORF">DD666_10265</name>
</gene>
<protein>
    <submittedName>
        <fullName evidence="7">MipA/OmpV family protein</fullName>
    </submittedName>
</protein>
<evidence type="ECO:0000256" key="6">
    <source>
        <dbReference type="SAM" id="SignalP"/>
    </source>
</evidence>
<feature type="chain" id="PRO_5016826335" evidence="6">
    <location>
        <begin position="38"/>
        <end position="263"/>
    </location>
</feature>
<evidence type="ECO:0000313" key="7">
    <source>
        <dbReference type="EMBL" id="HBP29786.1"/>
    </source>
</evidence>
<sequence>MKPAVSTPIYAQVCLPPKTPSRILLALLSLTAAAAHAADDDHLKLGLGAAIAPRYEGADEYRLQPFPVVDAQYGRFFARSGDGLGLNIWQSPQLTIGAGVNMMEGYSESDVPEGIDKLSNALGARIFVSTNVWGAIFTVSATQAITKSERGLTANARVSYPYSVSERFKVIPSLSVNWANAKYMNSYFGISAQQAARSGLSEYRASAGFKDVSLRLGFSYDLTKTWSITGTAGVSQLMGDAADSPLVRRKSQAVGALGVAYRF</sequence>
<evidence type="ECO:0000256" key="2">
    <source>
        <dbReference type="ARBA" id="ARBA00005722"/>
    </source>
</evidence>
<dbReference type="EMBL" id="DOEK01000027">
    <property type="protein sequence ID" value="HBP29786.1"/>
    <property type="molecule type" value="Genomic_DNA"/>
</dbReference>
<keyword evidence="5" id="KW-0998">Cell outer membrane</keyword>
<keyword evidence="3 6" id="KW-0732">Signal</keyword>
<dbReference type="InterPro" id="IPR010583">
    <property type="entry name" value="MipA"/>
</dbReference>
<dbReference type="Pfam" id="PF06629">
    <property type="entry name" value="MipA"/>
    <property type="match status" value="1"/>
</dbReference>
<reference evidence="7 8" key="1">
    <citation type="journal article" date="2018" name="Nat. Biotechnol.">
        <title>A standardized bacterial taxonomy based on genome phylogeny substantially revises the tree of life.</title>
        <authorList>
            <person name="Parks D.H."/>
            <person name="Chuvochina M."/>
            <person name="Waite D.W."/>
            <person name="Rinke C."/>
            <person name="Skarshewski A."/>
            <person name="Chaumeil P.A."/>
            <person name="Hugenholtz P."/>
        </authorList>
    </citation>
    <scope>NUCLEOTIDE SEQUENCE [LARGE SCALE GENOMIC DNA]</scope>
    <source>
        <strain evidence="7">UBA10707</strain>
    </source>
</reference>
<comment type="similarity">
    <text evidence="2">Belongs to the MipA/OmpV family.</text>
</comment>
<dbReference type="PANTHER" id="PTHR38776">
    <property type="entry name" value="MLTA-INTERACTING PROTEIN-RELATED"/>
    <property type="match status" value="1"/>
</dbReference>
<evidence type="ECO:0000256" key="4">
    <source>
        <dbReference type="ARBA" id="ARBA00023136"/>
    </source>
</evidence>